<accession>A0A418X3N1</accession>
<keyword evidence="1" id="KW-1133">Transmembrane helix</keyword>
<reference evidence="2 3" key="1">
    <citation type="submission" date="2018-09" db="EMBL/GenBank/DDBJ databases">
        <authorList>
            <person name="Zhu H."/>
        </authorList>
    </citation>
    <scope>NUCLEOTIDE SEQUENCE [LARGE SCALE GENOMIC DNA]</scope>
    <source>
        <strain evidence="2 3">K2R10-39</strain>
    </source>
</reference>
<evidence type="ECO:0000313" key="3">
    <source>
        <dbReference type="Proteomes" id="UP000285190"/>
    </source>
</evidence>
<evidence type="ECO:0000313" key="2">
    <source>
        <dbReference type="EMBL" id="RJG07069.1"/>
    </source>
</evidence>
<dbReference type="AlphaFoldDB" id="A0A418X3N1"/>
<keyword evidence="3" id="KW-1185">Reference proteome</keyword>
<comment type="caution">
    <text evidence="2">The sequence shown here is derived from an EMBL/GenBank/DDBJ whole genome shotgun (WGS) entry which is preliminary data.</text>
</comment>
<feature type="transmembrane region" description="Helical" evidence="1">
    <location>
        <begin position="40"/>
        <end position="62"/>
    </location>
</feature>
<protein>
    <submittedName>
        <fullName evidence="2">Uncharacterized protein</fullName>
    </submittedName>
</protein>
<organism evidence="2 3">
    <name type="scientific">Noviherbaspirillum cavernae</name>
    <dbReference type="NCBI Taxonomy" id="2320862"/>
    <lineage>
        <taxon>Bacteria</taxon>
        <taxon>Pseudomonadati</taxon>
        <taxon>Pseudomonadota</taxon>
        <taxon>Betaproteobacteria</taxon>
        <taxon>Burkholderiales</taxon>
        <taxon>Oxalobacteraceae</taxon>
        <taxon>Noviherbaspirillum</taxon>
    </lineage>
</organism>
<proteinExistence type="predicted"/>
<keyword evidence="1" id="KW-0472">Membrane</keyword>
<gene>
    <name evidence="2" type="ORF">D3870_14640</name>
</gene>
<dbReference type="RefSeq" id="WP_119740200.1">
    <property type="nucleotide sequence ID" value="NZ_QYUN01000002.1"/>
</dbReference>
<sequence length="111" mass="11500">MTARNHLRRNGVREPGKHALACPSGSLPFGLGRHARQQLIAGRTGTIAAVLAFIACYAYGIATHGVVLTVAFGWLPAAMAAWATAVALAGATAAVLRFATHASSRMATHHS</sequence>
<dbReference type="EMBL" id="QYUN01000002">
    <property type="protein sequence ID" value="RJG07069.1"/>
    <property type="molecule type" value="Genomic_DNA"/>
</dbReference>
<dbReference type="Proteomes" id="UP000285190">
    <property type="component" value="Unassembled WGS sequence"/>
</dbReference>
<keyword evidence="1" id="KW-0812">Transmembrane</keyword>
<evidence type="ECO:0000256" key="1">
    <source>
        <dbReference type="SAM" id="Phobius"/>
    </source>
</evidence>
<name>A0A418X3N1_9BURK</name>
<feature type="transmembrane region" description="Helical" evidence="1">
    <location>
        <begin position="74"/>
        <end position="96"/>
    </location>
</feature>